<dbReference type="GO" id="GO:0003677">
    <property type="term" value="F:DNA binding"/>
    <property type="evidence" value="ECO:0007669"/>
    <property type="project" value="UniProtKB-KW"/>
</dbReference>
<feature type="region of interest" description="Disordered" evidence="6">
    <location>
        <begin position="653"/>
        <end position="675"/>
    </location>
</feature>
<dbReference type="AlphaFoldDB" id="A0A1Q9DPN6"/>
<evidence type="ECO:0000256" key="2">
    <source>
        <dbReference type="ARBA" id="ARBA00010343"/>
    </source>
</evidence>
<dbReference type="InterPro" id="IPR007125">
    <property type="entry name" value="H2A/H2B/H3"/>
</dbReference>
<feature type="compositionally biased region" description="Basic and acidic residues" evidence="6">
    <location>
        <begin position="653"/>
        <end position="664"/>
    </location>
</feature>
<evidence type="ECO:0000259" key="8">
    <source>
        <dbReference type="Pfam" id="PF00125"/>
    </source>
</evidence>
<proteinExistence type="inferred from homology"/>
<name>A0A1Q9DPN6_SYMMI</name>
<dbReference type="InterPro" id="IPR011992">
    <property type="entry name" value="EF-hand-dom_pair"/>
</dbReference>
<dbReference type="GO" id="GO:0005789">
    <property type="term" value="C:endoplasmic reticulum membrane"/>
    <property type="evidence" value="ECO:0007669"/>
    <property type="project" value="TreeGrafter"/>
</dbReference>
<comment type="caution">
    <text evidence="10">The sequence shown here is derived from an EMBL/GenBank/DDBJ whole genome shotgun (WGS) entry which is preliminary data.</text>
</comment>
<evidence type="ECO:0000256" key="5">
    <source>
        <dbReference type="ARBA" id="ARBA00023242"/>
    </source>
</evidence>
<keyword evidence="4" id="KW-0238">DNA-binding</keyword>
<organism evidence="10 11">
    <name type="scientific">Symbiodinium microadriaticum</name>
    <name type="common">Dinoflagellate</name>
    <name type="synonym">Zooxanthella microadriatica</name>
    <dbReference type="NCBI Taxonomy" id="2951"/>
    <lineage>
        <taxon>Eukaryota</taxon>
        <taxon>Sar</taxon>
        <taxon>Alveolata</taxon>
        <taxon>Dinophyceae</taxon>
        <taxon>Suessiales</taxon>
        <taxon>Symbiodiniaceae</taxon>
        <taxon>Symbiodinium</taxon>
    </lineage>
</organism>
<dbReference type="SUPFAM" id="SSF47113">
    <property type="entry name" value="Histone-fold"/>
    <property type="match status" value="1"/>
</dbReference>
<evidence type="ECO:0000256" key="6">
    <source>
        <dbReference type="SAM" id="MobiDB-lite"/>
    </source>
</evidence>
<comment type="similarity">
    <text evidence="2">Belongs to the histone H3 family.</text>
</comment>
<feature type="region of interest" description="Disordered" evidence="6">
    <location>
        <begin position="32"/>
        <end position="51"/>
    </location>
</feature>
<evidence type="ECO:0000313" key="10">
    <source>
        <dbReference type="EMBL" id="OLP97129.1"/>
    </source>
</evidence>
<feature type="transmembrane region" description="Helical" evidence="7">
    <location>
        <begin position="430"/>
        <end position="453"/>
    </location>
</feature>
<protein>
    <submittedName>
        <fullName evidence="10">Histone H3-like 4</fullName>
    </submittedName>
</protein>
<evidence type="ECO:0000256" key="4">
    <source>
        <dbReference type="ARBA" id="ARBA00023125"/>
    </source>
</evidence>
<sequence length="872" mass="98937">MLLRQLGCSVRTRAEAKIWRKRLPKRLKQFYGRKAAKASDPTARGRGSSNRQKALRRQFFVDDADEDADGVLRWKIPKLAWHRLCREVLDELGAKDLRLPQDSASILLIAAESVMVQLFADGKALSEHGKRSTVYPEDLQLALSLRRSWGDLSLASSTRNPVEASTGCIHMHFTRRRWRAAKGWRGNRDHNRDDKLPTKNVIEEAGRRRMVETTTETLEPTCGRAAKRPRRTPASENADPNVKMLTIALMALYYDDVAAGRKSQEIRADVKYWRDRLEGKTHLRFTRGYTTEKDKTLIVKIVQIQQISAMDSEHHGGPRPGTREFKKFFKTAESLLLISFERDPAFLKEQVRDVLLSPPFRNAEVVSMKGGTWASISKAARKVRTKGTRSRAPEHLRPKRAELARQLLFRNDVLKDPESGLSQADIDASVLYFGTLPETMLSLFMSICGGVSWENVLAPLKSMSVIWVLLYLFYIAFTYFAVMNVVTAVFCQSAIDGAQNDHASKVHAILSNKEEHLGKIRALFSQFGAEDGVITFDLFREKIKSPEVRHYFQTLGLDVWDAWSFFKLLDEDAGGVVEIEEFLMGCLRLRGQATAMDVGKIINDQQWLIRNQGKFHAYMEVELRQLKEQVSILTGVNLSSDEHIGLIFGQKEDLSPGHASHESPSHMSFGVEPRTRQDSGHVTISAVPPQSSQFRNVNLSKGLQDSGKTWKTYPYRYQPHSRESVPCRLAPHHARLDHRAHYPFEVTSKSDLTSAYSLTDHNPYCYSPVSFAHRVAQRLLEGEESVLGLFASNPFPEKAPAFVRVTGYGLSPCSIAHHQKTGNWWHAQQLCEVVPPRQTDPSIWQRWVPHAECFHPEHEHMGVKATGDQEEI</sequence>
<dbReference type="GO" id="GO:0030527">
    <property type="term" value="F:structural constituent of chromatin"/>
    <property type="evidence" value="ECO:0007669"/>
    <property type="project" value="InterPro"/>
</dbReference>
<dbReference type="GO" id="GO:0051604">
    <property type="term" value="P:protein maturation"/>
    <property type="evidence" value="ECO:0007669"/>
    <property type="project" value="InterPro"/>
</dbReference>
<dbReference type="GO" id="GO:0005634">
    <property type="term" value="C:nucleus"/>
    <property type="evidence" value="ECO:0007669"/>
    <property type="project" value="UniProtKB-SubCell"/>
</dbReference>
<evidence type="ECO:0000256" key="3">
    <source>
        <dbReference type="ARBA" id="ARBA00022837"/>
    </source>
</evidence>
<evidence type="ECO:0000256" key="7">
    <source>
        <dbReference type="SAM" id="Phobius"/>
    </source>
</evidence>
<evidence type="ECO:0000259" key="9">
    <source>
        <dbReference type="Pfam" id="PF25179"/>
    </source>
</evidence>
<keyword evidence="7" id="KW-1133">Transmembrane helix</keyword>
<keyword evidence="3" id="KW-0106">Calcium</keyword>
<feature type="domain" description="Core Histone H2A/H2B/H3" evidence="8">
    <location>
        <begin position="75"/>
        <end position="143"/>
    </location>
</feature>
<reference evidence="10 11" key="1">
    <citation type="submission" date="2016-02" db="EMBL/GenBank/DDBJ databases">
        <title>Genome analysis of coral dinoflagellate symbionts highlights evolutionary adaptations to a symbiotic lifestyle.</title>
        <authorList>
            <person name="Aranda M."/>
            <person name="Li Y."/>
            <person name="Liew Y.J."/>
            <person name="Baumgarten S."/>
            <person name="Simakov O."/>
            <person name="Wilson M."/>
            <person name="Piel J."/>
            <person name="Ashoor H."/>
            <person name="Bougouffa S."/>
            <person name="Bajic V.B."/>
            <person name="Ryu T."/>
            <person name="Ravasi T."/>
            <person name="Bayer T."/>
            <person name="Micklem G."/>
            <person name="Kim H."/>
            <person name="Bhak J."/>
            <person name="Lajeunesse T.C."/>
            <person name="Voolstra C.R."/>
        </authorList>
    </citation>
    <scope>NUCLEOTIDE SEQUENCE [LARGE SCALE GENOMIC DNA]</scope>
    <source>
        <strain evidence="10 11">CCMP2467</strain>
    </source>
</reference>
<dbReference type="Proteomes" id="UP000186817">
    <property type="component" value="Unassembled WGS sequence"/>
</dbReference>
<dbReference type="GO" id="GO:0000786">
    <property type="term" value="C:nucleosome"/>
    <property type="evidence" value="ECO:0007669"/>
    <property type="project" value="InterPro"/>
</dbReference>
<keyword evidence="7" id="KW-0472">Membrane</keyword>
<dbReference type="PROSITE" id="PS00018">
    <property type="entry name" value="EF_HAND_1"/>
    <property type="match status" value="1"/>
</dbReference>
<dbReference type="Pfam" id="PF25179">
    <property type="entry name" value="LMF1_C"/>
    <property type="match status" value="1"/>
</dbReference>
<gene>
    <name evidence="10" type="ORF">AK812_SmicGene20569</name>
</gene>
<evidence type="ECO:0000313" key="11">
    <source>
        <dbReference type="Proteomes" id="UP000186817"/>
    </source>
</evidence>
<dbReference type="InterPro" id="IPR009072">
    <property type="entry name" value="Histone-fold"/>
</dbReference>
<dbReference type="GO" id="GO:0046982">
    <property type="term" value="F:protein heterodimerization activity"/>
    <property type="evidence" value="ECO:0007669"/>
    <property type="project" value="InterPro"/>
</dbReference>
<keyword evidence="11" id="KW-1185">Reference proteome</keyword>
<dbReference type="PANTHER" id="PTHR14463">
    <property type="entry name" value="LIPASE MATURATION FACTOR"/>
    <property type="match status" value="1"/>
</dbReference>
<dbReference type="Pfam" id="PF00125">
    <property type="entry name" value="Histone"/>
    <property type="match status" value="1"/>
</dbReference>
<feature type="region of interest" description="Disordered" evidence="6">
    <location>
        <begin position="216"/>
        <end position="238"/>
    </location>
</feature>
<dbReference type="Gene3D" id="1.10.287.70">
    <property type="match status" value="1"/>
</dbReference>
<dbReference type="SMART" id="SM00428">
    <property type="entry name" value="H3"/>
    <property type="match status" value="1"/>
</dbReference>
<dbReference type="InterPro" id="IPR018247">
    <property type="entry name" value="EF_Hand_1_Ca_BS"/>
</dbReference>
<feature type="domain" description="Lipase maturation factor 1/2 C-terminal" evidence="9">
    <location>
        <begin position="702"/>
        <end position="835"/>
    </location>
</feature>
<dbReference type="OrthoDB" id="10301827at2759"/>
<keyword evidence="7" id="KW-0812">Transmembrane</keyword>
<dbReference type="SUPFAM" id="SSF47473">
    <property type="entry name" value="EF-hand"/>
    <property type="match status" value="1"/>
</dbReference>
<keyword evidence="5" id="KW-0539">Nucleus</keyword>
<dbReference type="InterPro" id="IPR000164">
    <property type="entry name" value="Histone_H3/CENP-A"/>
</dbReference>
<dbReference type="EMBL" id="LSRX01000445">
    <property type="protein sequence ID" value="OLP97129.1"/>
    <property type="molecule type" value="Genomic_DNA"/>
</dbReference>
<dbReference type="Gene3D" id="1.10.20.10">
    <property type="entry name" value="Histone, subunit A"/>
    <property type="match status" value="1"/>
</dbReference>
<dbReference type="InterPro" id="IPR057433">
    <property type="entry name" value="LMF1/2_C"/>
</dbReference>
<accession>A0A1Q9DPN6</accession>
<comment type="subcellular location">
    <subcellularLocation>
        <location evidence="1">Nucleus</location>
    </subcellularLocation>
</comment>
<dbReference type="InterPro" id="IPR009613">
    <property type="entry name" value="LMF"/>
</dbReference>
<evidence type="ECO:0000256" key="1">
    <source>
        <dbReference type="ARBA" id="ARBA00004123"/>
    </source>
</evidence>
<feature type="transmembrane region" description="Helical" evidence="7">
    <location>
        <begin position="465"/>
        <end position="490"/>
    </location>
</feature>